<dbReference type="Proteomes" id="UP000002039">
    <property type="component" value="Unassembled WGS sequence"/>
</dbReference>
<evidence type="ECO:0000313" key="2">
    <source>
        <dbReference type="EMBL" id="EEQ88409.1"/>
    </source>
</evidence>
<feature type="chain" id="PRO_5047319118" description="Secreted protein" evidence="1">
    <location>
        <begin position="27"/>
        <end position="175"/>
    </location>
</feature>
<dbReference type="EMBL" id="EQ999975">
    <property type="protein sequence ID" value="EEQ88409.1"/>
    <property type="molecule type" value="Genomic_DNA"/>
</dbReference>
<dbReference type="RefSeq" id="XP_045275549.1">
    <property type="nucleotide sequence ID" value="XM_045419155.1"/>
</dbReference>
<gene>
    <name evidence="2" type="ORF">BDCG_03529</name>
</gene>
<evidence type="ECO:0008006" key="4">
    <source>
        <dbReference type="Google" id="ProtNLM"/>
    </source>
</evidence>
<organism evidence="2 3">
    <name type="scientific">Ajellomyces dermatitidis (strain ER-3 / ATCC MYA-2586)</name>
    <name type="common">Blastomyces dermatitidis</name>
    <dbReference type="NCBI Taxonomy" id="559297"/>
    <lineage>
        <taxon>Eukaryota</taxon>
        <taxon>Fungi</taxon>
        <taxon>Dikarya</taxon>
        <taxon>Ascomycota</taxon>
        <taxon>Pezizomycotina</taxon>
        <taxon>Eurotiomycetes</taxon>
        <taxon>Eurotiomycetidae</taxon>
        <taxon>Onygenales</taxon>
        <taxon>Ajellomycetaceae</taxon>
        <taxon>Blastomyces</taxon>
    </lineage>
</organism>
<keyword evidence="1" id="KW-0732">Signal</keyword>
<accession>A0ABP2EWJ2</accession>
<evidence type="ECO:0000313" key="3">
    <source>
        <dbReference type="Proteomes" id="UP000002039"/>
    </source>
</evidence>
<name>A0ABP2EWJ2_AJEDR</name>
<sequence>MRCFLDSANRFRILGCVLCAVCGGNAGVNRTPIPPNDGPQQIHGARAQKYKERSCPMESVLPGALMTGFQGRGTKGTLIKSAPSPIPFLERNHFVFLPNNGFCFAGSARIPADGFTRPPDFQVLDGTADSHRSCSVRVTVTAGTITYWGGRVSPNLTQYTGTSFKKLSLGDFGDW</sequence>
<evidence type="ECO:0000256" key="1">
    <source>
        <dbReference type="SAM" id="SignalP"/>
    </source>
</evidence>
<dbReference type="GeneID" id="69025814"/>
<reference evidence="3" key="1">
    <citation type="journal article" date="2015" name="PLoS Genet.">
        <title>The dynamic genome and transcriptome of the human fungal pathogen Blastomyces and close relative Emmonsia.</title>
        <authorList>
            <person name="Munoz J.F."/>
            <person name="Gauthier G.M."/>
            <person name="Desjardins C.A."/>
            <person name="Gallo J.E."/>
            <person name="Holder J."/>
            <person name="Sullivan T.D."/>
            <person name="Marty A.J."/>
            <person name="Carmen J.C."/>
            <person name="Chen Z."/>
            <person name="Ding L."/>
            <person name="Gujja S."/>
            <person name="Magrini V."/>
            <person name="Misas E."/>
            <person name="Mitreva M."/>
            <person name="Priest M."/>
            <person name="Saif S."/>
            <person name="Whiston E.A."/>
            <person name="Young S."/>
            <person name="Zeng Q."/>
            <person name="Goldman W.E."/>
            <person name="Mardis E.R."/>
            <person name="Taylor J.W."/>
            <person name="McEwen J.G."/>
            <person name="Clay O.K."/>
            <person name="Klein B.S."/>
            <person name="Cuomo C.A."/>
        </authorList>
    </citation>
    <scope>NUCLEOTIDE SEQUENCE [LARGE SCALE GENOMIC DNA]</scope>
    <source>
        <strain evidence="3">ER-3 / ATCC MYA-2586</strain>
    </source>
</reference>
<proteinExistence type="predicted"/>
<keyword evidence="3" id="KW-1185">Reference proteome</keyword>
<feature type="signal peptide" evidence="1">
    <location>
        <begin position="1"/>
        <end position="26"/>
    </location>
</feature>
<protein>
    <recommendedName>
        <fullName evidence="4">Secreted protein</fullName>
    </recommendedName>
</protein>